<dbReference type="PANTHER" id="PTHR46206">
    <property type="entry name" value="CYTOCHROME P450"/>
    <property type="match status" value="1"/>
</dbReference>
<comment type="caution">
    <text evidence="15">The sequence shown here is derived from an EMBL/GenBank/DDBJ whole genome shotgun (WGS) entry which is preliminary data.</text>
</comment>
<dbReference type="GO" id="GO:0008171">
    <property type="term" value="F:O-methyltransferase activity"/>
    <property type="evidence" value="ECO:0007669"/>
    <property type="project" value="InterPro"/>
</dbReference>
<keyword evidence="9" id="KW-0560">Oxidoreductase</keyword>
<evidence type="ECO:0000259" key="14">
    <source>
        <dbReference type="Pfam" id="PF00891"/>
    </source>
</evidence>
<dbReference type="STRING" id="1081108.A0A168GLR3"/>
<dbReference type="Gene3D" id="1.10.10.10">
    <property type="entry name" value="Winged helix-like DNA-binding domain superfamily/Winged helix DNA-binding domain"/>
    <property type="match status" value="1"/>
</dbReference>
<comment type="subcellular location">
    <subcellularLocation>
        <location evidence="2">Membrane</location>
        <topology evidence="2">Single-pass membrane protein</topology>
    </subcellularLocation>
</comment>
<evidence type="ECO:0000256" key="7">
    <source>
        <dbReference type="ARBA" id="ARBA00022691"/>
    </source>
</evidence>
<dbReference type="GO" id="GO:0032259">
    <property type="term" value="P:methylation"/>
    <property type="evidence" value="ECO:0007669"/>
    <property type="project" value="UniProtKB-KW"/>
</dbReference>
<dbReference type="Gene3D" id="1.10.630.10">
    <property type="entry name" value="Cytochrome P450"/>
    <property type="match status" value="1"/>
</dbReference>
<dbReference type="GO" id="GO:0005506">
    <property type="term" value="F:iron ion binding"/>
    <property type="evidence" value="ECO:0007669"/>
    <property type="project" value="InterPro"/>
</dbReference>
<evidence type="ECO:0000256" key="6">
    <source>
        <dbReference type="ARBA" id="ARBA00022679"/>
    </source>
</evidence>
<keyword evidence="4" id="KW-0489">Methyltransferase</keyword>
<evidence type="ECO:0000256" key="3">
    <source>
        <dbReference type="ARBA" id="ARBA00010617"/>
    </source>
</evidence>
<evidence type="ECO:0000256" key="12">
    <source>
        <dbReference type="PIRSR" id="PIRSR602401-1"/>
    </source>
</evidence>
<dbReference type="SUPFAM" id="SSF53335">
    <property type="entry name" value="S-adenosyl-L-methionine-dependent methyltransferases"/>
    <property type="match status" value="1"/>
</dbReference>
<feature type="region of interest" description="Disordered" evidence="13">
    <location>
        <begin position="696"/>
        <end position="720"/>
    </location>
</feature>
<dbReference type="EMBL" id="AZHF01000004">
    <property type="protein sequence ID" value="OAA76649.1"/>
    <property type="molecule type" value="Genomic_DNA"/>
</dbReference>
<dbReference type="GO" id="GO:0020037">
    <property type="term" value="F:heme binding"/>
    <property type="evidence" value="ECO:0007669"/>
    <property type="project" value="InterPro"/>
</dbReference>
<evidence type="ECO:0000256" key="5">
    <source>
        <dbReference type="ARBA" id="ARBA00022617"/>
    </source>
</evidence>
<keyword evidence="16" id="KW-1185">Reference proteome</keyword>
<proteinExistence type="inferred from homology"/>
<dbReference type="InterPro" id="IPR002401">
    <property type="entry name" value="Cyt_P450_E_grp-I"/>
</dbReference>
<keyword evidence="6" id="KW-0808">Transferase</keyword>
<dbReference type="InterPro" id="IPR036388">
    <property type="entry name" value="WH-like_DNA-bd_sf"/>
</dbReference>
<dbReference type="InterPro" id="IPR001128">
    <property type="entry name" value="Cyt_P450"/>
</dbReference>
<evidence type="ECO:0000256" key="1">
    <source>
        <dbReference type="ARBA" id="ARBA00001971"/>
    </source>
</evidence>
<keyword evidence="5 12" id="KW-0349">Heme</keyword>
<evidence type="ECO:0000256" key="4">
    <source>
        <dbReference type="ARBA" id="ARBA00022603"/>
    </source>
</evidence>
<organism evidence="15 16">
    <name type="scientific">Akanthomyces lecanii RCEF 1005</name>
    <dbReference type="NCBI Taxonomy" id="1081108"/>
    <lineage>
        <taxon>Eukaryota</taxon>
        <taxon>Fungi</taxon>
        <taxon>Dikarya</taxon>
        <taxon>Ascomycota</taxon>
        <taxon>Pezizomycotina</taxon>
        <taxon>Sordariomycetes</taxon>
        <taxon>Hypocreomycetidae</taxon>
        <taxon>Hypocreales</taxon>
        <taxon>Cordycipitaceae</taxon>
        <taxon>Akanthomyces</taxon>
        <taxon>Cordyceps confragosa</taxon>
    </lineage>
</organism>
<evidence type="ECO:0000256" key="10">
    <source>
        <dbReference type="ARBA" id="ARBA00023004"/>
    </source>
</evidence>
<name>A0A168GLR3_CORDF</name>
<evidence type="ECO:0000313" key="16">
    <source>
        <dbReference type="Proteomes" id="UP000076881"/>
    </source>
</evidence>
<dbReference type="GO" id="GO:0004497">
    <property type="term" value="F:monooxygenase activity"/>
    <property type="evidence" value="ECO:0007669"/>
    <property type="project" value="UniProtKB-KW"/>
</dbReference>
<evidence type="ECO:0000256" key="9">
    <source>
        <dbReference type="ARBA" id="ARBA00023002"/>
    </source>
</evidence>
<dbReference type="SUPFAM" id="SSF48264">
    <property type="entry name" value="Cytochrome P450"/>
    <property type="match status" value="1"/>
</dbReference>
<evidence type="ECO:0000256" key="11">
    <source>
        <dbReference type="ARBA" id="ARBA00023033"/>
    </source>
</evidence>
<dbReference type="AlphaFoldDB" id="A0A168GLR3"/>
<feature type="binding site" description="axial binding residue" evidence="12">
    <location>
        <position position="902"/>
    </location>
    <ligand>
        <name>heme</name>
        <dbReference type="ChEBI" id="CHEBI:30413"/>
    </ligand>
    <ligandPart>
        <name>Fe</name>
        <dbReference type="ChEBI" id="CHEBI:18248"/>
    </ligandPart>
</feature>
<keyword evidence="8 12" id="KW-0479">Metal-binding</keyword>
<evidence type="ECO:0000313" key="15">
    <source>
        <dbReference type="EMBL" id="OAA76649.1"/>
    </source>
</evidence>
<dbReference type="PROSITE" id="PS51683">
    <property type="entry name" value="SAM_OMT_II"/>
    <property type="match status" value="1"/>
</dbReference>
<dbReference type="InterPro" id="IPR036396">
    <property type="entry name" value="Cyt_P450_sf"/>
</dbReference>
<dbReference type="Pfam" id="PF00891">
    <property type="entry name" value="Methyltransf_2"/>
    <property type="match status" value="1"/>
</dbReference>
<keyword evidence="11" id="KW-0503">Monooxygenase</keyword>
<dbReference type="OrthoDB" id="1844152at2759"/>
<evidence type="ECO:0000256" key="8">
    <source>
        <dbReference type="ARBA" id="ARBA00022723"/>
    </source>
</evidence>
<dbReference type="Gene3D" id="3.40.50.150">
    <property type="entry name" value="Vaccinia Virus protein VP39"/>
    <property type="match status" value="1"/>
</dbReference>
<keyword evidence="10 12" id="KW-0408">Iron</keyword>
<dbReference type="Proteomes" id="UP000076881">
    <property type="component" value="Unassembled WGS sequence"/>
</dbReference>
<accession>A0A168GLR3</accession>
<dbReference type="CDD" id="cd11041">
    <property type="entry name" value="CYP503A1-like"/>
    <property type="match status" value="1"/>
</dbReference>
<evidence type="ECO:0000256" key="13">
    <source>
        <dbReference type="SAM" id="MobiDB-lite"/>
    </source>
</evidence>
<dbReference type="InterPro" id="IPR001077">
    <property type="entry name" value="COMT_C"/>
</dbReference>
<evidence type="ECO:0000256" key="2">
    <source>
        <dbReference type="ARBA" id="ARBA00004167"/>
    </source>
</evidence>
<reference evidence="15 16" key="1">
    <citation type="journal article" date="2016" name="Genome Biol. Evol.">
        <title>Divergent and convergent evolution of fungal pathogenicity.</title>
        <authorList>
            <person name="Shang Y."/>
            <person name="Xiao G."/>
            <person name="Zheng P."/>
            <person name="Cen K."/>
            <person name="Zhan S."/>
            <person name="Wang C."/>
        </authorList>
    </citation>
    <scope>NUCLEOTIDE SEQUENCE [LARGE SCALE GENOMIC DNA]</scope>
    <source>
        <strain evidence="15 16">RCEF 1005</strain>
    </source>
</reference>
<dbReference type="SUPFAM" id="SSF46785">
    <property type="entry name" value="Winged helix' DNA-binding domain"/>
    <property type="match status" value="1"/>
</dbReference>
<sequence length="957" mass="107165">MSSQTEFGSRAASLASIISEHTAKVEAYHKENDIPSLNFDPKDTFIDIKYPIDIEASKTAVLDATAELNDLFTGPRALVSNPGFPLLVKFVTLRFIYQFKLVEKVPLDGEISYVELSKETGLKAATLQQLLRAAMTFQLFREQRPGYVSHTSVTLFLLRSEVFRDCTGFTTEDMMPACFAIVDSLLADPTASDPSKSGYMIAHGASDPSFYMHLAKDAEKMRRFTNCMSQATAGPQWSMHYLTDFFPWTSLEAGATVVDVGGSTGKAAYAIAEKAPELQLIVQDTAEAMAAAEQQKGQNGDRPDSGNVRHMAANFFEEQSVKNADVYLFRSVFHNWPDSQAVGILKAQISAMKPGAKILIMDELMPDAEKMTLSTARTQRLMDMAMLALGNSRIRDEPSWRALCQEADSRFQLEKVTHPEGSMLALMEVVWTPYKNHPRLSYFEAGGPFGSININIIGGSEITLFVKQKPHYHGSRVERKFSGVFPAWDSRSNWTARSGHFQVDESRPTHKECPETPFVLSQFGMSAVILPTSEIETVKSLPESQLSIKHHHYNVFLGEYSYMGTKADEFDAAMRHILVRNTPVILESFVAEVDYAVDKYIGKCEEWTPIKVRHAMSMAASAMSGRAFVGLPLCRDPEWVASTTSYTQDVSRAYIYLRSLSWFTKPFLAPFSPEVRSLLRHRKVNVEKLEPLLRAKQAKSAQDGDEKQGQRSFETRANDPPGGEMLDWFISRYRKSPTAHQLARDQLLVTFASIYNLSNALSYIIFDLAAYPEHVEELRQELKEVTGTTGVIDKISLPKLRKLDSFIRESQRMSPPSIANIPRFVTSPSGFQTSTGHVIPPGNTIMVRADAINRDANLWPEPDKFDGLRFSKLREQAGNDNKFQHTSTGADNINFGHGIWACPGRFFASAEIKVILAYIITNYDLELKPETGKPGSFHYGFAILPDSEAEIMFKRRD</sequence>
<feature type="compositionally biased region" description="Basic and acidic residues" evidence="13">
    <location>
        <begin position="702"/>
        <end position="717"/>
    </location>
</feature>
<feature type="domain" description="O-methyltransferase C-terminal" evidence="14">
    <location>
        <begin position="186"/>
        <end position="407"/>
    </location>
</feature>
<dbReference type="PRINTS" id="PR00463">
    <property type="entry name" value="EP450I"/>
</dbReference>
<dbReference type="GO" id="GO:0016020">
    <property type="term" value="C:membrane"/>
    <property type="evidence" value="ECO:0007669"/>
    <property type="project" value="UniProtKB-SubCell"/>
</dbReference>
<dbReference type="PANTHER" id="PTHR46206:SF6">
    <property type="entry name" value="CYTOCHROME P450 MONOOXYGENASE AN1598-RELATED"/>
    <property type="match status" value="1"/>
</dbReference>
<protein>
    <submittedName>
        <fullName evidence="15">Cytochrome P450</fullName>
    </submittedName>
</protein>
<dbReference type="InterPro" id="IPR029063">
    <property type="entry name" value="SAM-dependent_MTases_sf"/>
</dbReference>
<gene>
    <name evidence="15" type="ORF">LEL_06333</name>
</gene>
<dbReference type="GO" id="GO:0016705">
    <property type="term" value="F:oxidoreductase activity, acting on paired donors, with incorporation or reduction of molecular oxygen"/>
    <property type="evidence" value="ECO:0007669"/>
    <property type="project" value="InterPro"/>
</dbReference>
<dbReference type="InterPro" id="IPR016461">
    <property type="entry name" value="COMT-like"/>
</dbReference>
<comment type="cofactor">
    <cofactor evidence="1 12">
        <name>heme</name>
        <dbReference type="ChEBI" id="CHEBI:30413"/>
    </cofactor>
</comment>
<keyword evidence="7" id="KW-0949">S-adenosyl-L-methionine</keyword>
<dbReference type="InterPro" id="IPR036390">
    <property type="entry name" value="WH_DNA-bd_sf"/>
</dbReference>
<dbReference type="Pfam" id="PF00067">
    <property type="entry name" value="p450"/>
    <property type="match status" value="1"/>
</dbReference>
<comment type="similarity">
    <text evidence="3">Belongs to the cytochrome P450 family.</text>
</comment>